<dbReference type="AlphaFoldDB" id="A0A1A8SBU8"/>
<feature type="non-terminal residue" evidence="1">
    <location>
        <position position="1"/>
    </location>
</feature>
<accession>A0A1A8SBU8</accession>
<feature type="non-terminal residue" evidence="1">
    <location>
        <position position="77"/>
    </location>
</feature>
<proteinExistence type="predicted"/>
<organism evidence="1">
    <name type="scientific">Nothobranchius rachovii</name>
    <name type="common">bluefin notho</name>
    <dbReference type="NCBI Taxonomy" id="451742"/>
    <lineage>
        <taxon>Eukaryota</taxon>
        <taxon>Metazoa</taxon>
        <taxon>Chordata</taxon>
        <taxon>Craniata</taxon>
        <taxon>Vertebrata</taxon>
        <taxon>Euteleostomi</taxon>
        <taxon>Actinopterygii</taxon>
        <taxon>Neopterygii</taxon>
        <taxon>Teleostei</taxon>
        <taxon>Neoteleostei</taxon>
        <taxon>Acanthomorphata</taxon>
        <taxon>Ovalentaria</taxon>
        <taxon>Atherinomorphae</taxon>
        <taxon>Cyprinodontiformes</taxon>
        <taxon>Nothobranchiidae</taxon>
        <taxon>Nothobranchius</taxon>
    </lineage>
</organism>
<evidence type="ECO:0000313" key="1">
    <source>
        <dbReference type="EMBL" id="SBS15010.1"/>
    </source>
</evidence>
<reference evidence="1" key="2">
    <citation type="submission" date="2016-06" db="EMBL/GenBank/DDBJ databases">
        <title>The genome of a short-lived fish provides insights into sex chromosome evolution and the genetic control of aging.</title>
        <authorList>
            <person name="Reichwald K."/>
            <person name="Felder M."/>
            <person name="Petzold A."/>
            <person name="Koch P."/>
            <person name="Groth M."/>
            <person name="Platzer M."/>
        </authorList>
    </citation>
    <scope>NUCLEOTIDE SEQUENCE</scope>
    <source>
        <tissue evidence="1">Brain</tissue>
    </source>
</reference>
<dbReference type="EMBL" id="HAEI01012541">
    <property type="protein sequence ID" value="SBS15010.1"/>
    <property type="molecule type" value="Transcribed_RNA"/>
</dbReference>
<name>A0A1A8SBU8_9TELE</name>
<sequence>QPIVSVLVNIKITIKLPEWFFRNTQSNSDRCSSARPLFPRARFGIFPLLSHLFLAPASLRYLARLSRAGNVILAADW</sequence>
<reference evidence="1" key="1">
    <citation type="submission" date="2016-05" db="EMBL/GenBank/DDBJ databases">
        <authorList>
            <person name="Lavstsen T."/>
            <person name="Jespersen J.S."/>
        </authorList>
    </citation>
    <scope>NUCLEOTIDE SEQUENCE</scope>
    <source>
        <tissue evidence="1">Brain</tissue>
    </source>
</reference>
<protein>
    <submittedName>
        <fullName evidence="1">Armadillo repeat containing 4</fullName>
    </submittedName>
</protein>
<gene>
    <name evidence="1" type="primary">ARMC4</name>
</gene>